<gene>
    <name evidence="3" type="ORF">ALEPTO_LOCUS1002</name>
</gene>
<feature type="transmembrane region" description="Helical" evidence="2">
    <location>
        <begin position="59"/>
        <end position="84"/>
    </location>
</feature>
<evidence type="ECO:0000313" key="3">
    <source>
        <dbReference type="EMBL" id="CAG8450962.1"/>
    </source>
</evidence>
<feature type="transmembrane region" description="Helical" evidence="2">
    <location>
        <begin position="138"/>
        <end position="157"/>
    </location>
</feature>
<reference evidence="3" key="1">
    <citation type="submission" date="2021-06" db="EMBL/GenBank/DDBJ databases">
        <authorList>
            <person name="Kallberg Y."/>
            <person name="Tangrot J."/>
            <person name="Rosling A."/>
        </authorList>
    </citation>
    <scope>NUCLEOTIDE SEQUENCE</scope>
    <source>
        <strain evidence="3">FL130A</strain>
    </source>
</reference>
<name>A0A9N8VF66_9GLOM</name>
<evidence type="ECO:0000256" key="2">
    <source>
        <dbReference type="SAM" id="Phobius"/>
    </source>
</evidence>
<organism evidence="3 4">
    <name type="scientific">Ambispora leptoticha</name>
    <dbReference type="NCBI Taxonomy" id="144679"/>
    <lineage>
        <taxon>Eukaryota</taxon>
        <taxon>Fungi</taxon>
        <taxon>Fungi incertae sedis</taxon>
        <taxon>Mucoromycota</taxon>
        <taxon>Glomeromycotina</taxon>
        <taxon>Glomeromycetes</taxon>
        <taxon>Archaeosporales</taxon>
        <taxon>Ambisporaceae</taxon>
        <taxon>Ambispora</taxon>
    </lineage>
</organism>
<proteinExistence type="predicted"/>
<protein>
    <submittedName>
        <fullName evidence="3">8100_t:CDS:1</fullName>
    </submittedName>
</protein>
<feature type="region of interest" description="Disordered" evidence="1">
    <location>
        <begin position="286"/>
        <end position="308"/>
    </location>
</feature>
<feature type="transmembrane region" description="Helical" evidence="2">
    <location>
        <begin position="96"/>
        <end position="117"/>
    </location>
</feature>
<keyword evidence="2" id="KW-1133">Transmembrane helix</keyword>
<feature type="transmembrane region" description="Helical" evidence="2">
    <location>
        <begin position="215"/>
        <end position="237"/>
    </location>
</feature>
<accession>A0A9N8VF66</accession>
<feature type="transmembrane region" description="Helical" evidence="2">
    <location>
        <begin position="28"/>
        <end position="47"/>
    </location>
</feature>
<keyword evidence="2" id="KW-0472">Membrane</keyword>
<dbReference type="EMBL" id="CAJVPS010000094">
    <property type="protein sequence ID" value="CAG8450962.1"/>
    <property type="molecule type" value="Genomic_DNA"/>
</dbReference>
<evidence type="ECO:0000313" key="4">
    <source>
        <dbReference type="Proteomes" id="UP000789508"/>
    </source>
</evidence>
<keyword evidence="4" id="KW-1185">Reference proteome</keyword>
<dbReference type="AlphaFoldDB" id="A0A9N8VF66"/>
<evidence type="ECO:0000256" key="1">
    <source>
        <dbReference type="SAM" id="MobiDB-lite"/>
    </source>
</evidence>
<feature type="transmembrane region" description="Helical" evidence="2">
    <location>
        <begin position="249"/>
        <end position="270"/>
    </location>
</feature>
<keyword evidence="2" id="KW-0812">Transmembrane</keyword>
<feature type="transmembrane region" description="Helical" evidence="2">
    <location>
        <begin position="177"/>
        <end position="194"/>
    </location>
</feature>
<comment type="caution">
    <text evidence="3">The sequence shown here is derived from an EMBL/GenBank/DDBJ whole genome shotgun (WGS) entry which is preliminary data.</text>
</comment>
<dbReference type="OrthoDB" id="10481902at2759"/>
<sequence>MSDTDNTANYNSTTIQQQQLQVSTGADIWLGALFIGAAIALTIHSACRMYLLRMATLKSLLIIMCNVLLFLVELNTLLQVYSVILHMRNYARITSVVRIVNDIFFIFLEPSILYLAYQRCEKEYQAYTKHKKVHYTLFAFRGLTLILLFFSDLLSAVTTTTSIPSIFTKMEQSTATIPKIYYIASEIIFIRILLERSNREFANKKEYRRMKNYCSLQAIFFKFDTFLLSTALTYRVIYLLVSSTVTIPTFYYADILSIAFTLFLITEYGLRIPQLKRQTTRKSAFNDNNTISNHVNQAPKSTTSSTMISPTEDSEIEIDPFFPPVSPEYPKSPNKLITRNRDECEVDSPHVPLFNTISRTTTITTTVSHQKNVNDEWYAVQFDDDPPPSNLEEEEFNDYLNDKNAIEMSIMHK</sequence>
<dbReference type="Proteomes" id="UP000789508">
    <property type="component" value="Unassembled WGS sequence"/>
</dbReference>